<dbReference type="EMBL" id="JH994023">
    <property type="protein sequence ID" value="ELQ74808.1"/>
    <property type="molecule type" value="Genomic_DNA"/>
</dbReference>
<evidence type="ECO:0000313" key="2">
    <source>
        <dbReference type="Proteomes" id="UP000011185"/>
    </source>
</evidence>
<dbReference type="Proteomes" id="UP000011185">
    <property type="component" value="Unassembled WGS sequence"/>
</dbReference>
<reference evidence="1 2" key="1">
    <citation type="journal article" date="2012" name="PLoS Pathog.">
        <title>The genome of the obligate intracellular parasite Trachipleistophora hominis: new insights into microsporidian genome dynamics and reductive evolution.</title>
        <authorList>
            <person name="Heinz E."/>
            <person name="Williams T.A."/>
            <person name="Nakjang S."/>
            <person name="Noel C.J."/>
            <person name="Swan D.C."/>
            <person name="Goldberg A.V."/>
            <person name="Harris S.R."/>
            <person name="Weinmaier T."/>
            <person name="Markert S."/>
            <person name="Becher D."/>
            <person name="Bernhardt J."/>
            <person name="Dagan T."/>
            <person name="Hacker C."/>
            <person name="Lucocq J.M."/>
            <person name="Schweder T."/>
            <person name="Rattei T."/>
            <person name="Hall N."/>
            <person name="Hirt R.P."/>
            <person name="Embley T.M."/>
        </authorList>
    </citation>
    <scope>NUCLEOTIDE SEQUENCE [LARGE SCALE GENOMIC DNA]</scope>
</reference>
<dbReference type="AlphaFoldDB" id="L7JTL4"/>
<keyword evidence="2" id="KW-1185">Reference proteome</keyword>
<gene>
    <name evidence="1" type="ORF">THOM_2285</name>
</gene>
<organism evidence="1 2">
    <name type="scientific">Trachipleistophora hominis</name>
    <name type="common">Microsporidian parasite</name>
    <dbReference type="NCBI Taxonomy" id="72359"/>
    <lineage>
        <taxon>Eukaryota</taxon>
        <taxon>Fungi</taxon>
        <taxon>Fungi incertae sedis</taxon>
        <taxon>Microsporidia</taxon>
        <taxon>Pleistophoridae</taxon>
        <taxon>Trachipleistophora</taxon>
    </lineage>
</organism>
<sequence length="65" mass="7384">MAGYRIAPVQKIIDKTVSDVIVSPANFCWASTCEELRSESIEVEAAKAKVRTFTMWIRSRTLYSK</sequence>
<dbReference type="HOGENOM" id="CLU_2851317_0_0_1"/>
<name>L7JTL4_TRAHO</name>
<proteinExistence type="predicted"/>
<evidence type="ECO:0000313" key="1">
    <source>
        <dbReference type="EMBL" id="ELQ74808.1"/>
    </source>
</evidence>
<protein>
    <submittedName>
        <fullName evidence="1">Putative transposable element encoded protein</fullName>
    </submittedName>
</protein>
<dbReference type="VEuPathDB" id="MicrosporidiaDB:THOM_2285"/>
<dbReference type="InParanoid" id="L7JTL4"/>
<accession>L7JTL4</accession>